<feature type="compositionally biased region" description="Polar residues" evidence="1">
    <location>
        <begin position="51"/>
        <end position="60"/>
    </location>
</feature>
<dbReference type="AlphaFoldDB" id="A0A8H5F6Z5"/>
<evidence type="ECO:0000313" key="2">
    <source>
        <dbReference type="EMBL" id="KAF5326110.1"/>
    </source>
</evidence>
<dbReference type="OrthoDB" id="10591878at2759"/>
<protein>
    <submittedName>
        <fullName evidence="2">Uncharacterized protein</fullName>
    </submittedName>
</protein>
<comment type="caution">
    <text evidence="2">The sequence shown here is derived from an EMBL/GenBank/DDBJ whole genome shotgun (WGS) entry which is preliminary data.</text>
</comment>
<organism evidence="2 3">
    <name type="scientific">Ephemerocybe angulata</name>
    <dbReference type="NCBI Taxonomy" id="980116"/>
    <lineage>
        <taxon>Eukaryota</taxon>
        <taxon>Fungi</taxon>
        <taxon>Dikarya</taxon>
        <taxon>Basidiomycota</taxon>
        <taxon>Agaricomycotina</taxon>
        <taxon>Agaricomycetes</taxon>
        <taxon>Agaricomycetidae</taxon>
        <taxon>Agaricales</taxon>
        <taxon>Agaricineae</taxon>
        <taxon>Psathyrellaceae</taxon>
        <taxon>Ephemerocybe</taxon>
    </lineage>
</organism>
<name>A0A8H5F6Z5_9AGAR</name>
<keyword evidence="3" id="KW-1185">Reference proteome</keyword>
<feature type="region of interest" description="Disordered" evidence="1">
    <location>
        <begin position="51"/>
        <end position="89"/>
    </location>
</feature>
<sequence length="170" mass="17720">MPSESDNQPSRAFAQGLDKIMEQGTPSNPTKAELVAHTFQAGAIAQTSIGNVESASSTTDSSEKAVSDSSALRTEAETTMNLGSQSPVHIGRADNVTVNWATPLGFSPAQSPPQPEEEEADPFAVTPNETYKGVSGPLEDKLSKAIQGFMSNGYSRLLPPSAPEATAAKA</sequence>
<dbReference type="EMBL" id="JAACJK010000163">
    <property type="protein sequence ID" value="KAF5326110.1"/>
    <property type="molecule type" value="Genomic_DNA"/>
</dbReference>
<proteinExistence type="predicted"/>
<accession>A0A8H5F6Z5</accession>
<feature type="region of interest" description="Disordered" evidence="1">
    <location>
        <begin position="101"/>
        <end position="136"/>
    </location>
</feature>
<gene>
    <name evidence="2" type="ORF">D9611_000586</name>
</gene>
<evidence type="ECO:0000313" key="3">
    <source>
        <dbReference type="Proteomes" id="UP000541558"/>
    </source>
</evidence>
<reference evidence="2 3" key="1">
    <citation type="journal article" date="2020" name="ISME J.">
        <title>Uncovering the hidden diversity of litter-decomposition mechanisms in mushroom-forming fungi.</title>
        <authorList>
            <person name="Floudas D."/>
            <person name="Bentzer J."/>
            <person name="Ahren D."/>
            <person name="Johansson T."/>
            <person name="Persson P."/>
            <person name="Tunlid A."/>
        </authorList>
    </citation>
    <scope>NUCLEOTIDE SEQUENCE [LARGE SCALE GENOMIC DNA]</scope>
    <source>
        <strain evidence="2 3">CBS 175.51</strain>
    </source>
</reference>
<dbReference type="Proteomes" id="UP000541558">
    <property type="component" value="Unassembled WGS sequence"/>
</dbReference>
<evidence type="ECO:0000256" key="1">
    <source>
        <dbReference type="SAM" id="MobiDB-lite"/>
    </source>
</evidence>
<feature type="compositionally biased region" description="Polar residues" evidence="1">
    <location>
        <begin position="67"/>
        <end position="87"/>
    </location>
</feature>